<comment type="caution">
    <text evidence="1">The sequence shown here is derived from an EMBL/GenBank/DDBJ whole genome shotgun (WGS) entry which is preliminary data.</text>
</comment>
<keyword evidence="2" id="KW-1185">Reference proteome</keyword>
<dbReference type="EMBL" id="JAUQYP010000001">
    <property type="protein sequence ID" value="MDO8105994.1"/>
    <property type="molecule type" value="Genomic_DNA"/>
</dbReference>
<accession>A0ABT9D5E0</accession>
<protein>
    <recommendedName>
        <fullName evidence="3">Tetratricopeptide repeat protein</fullName>
    </recommendedName>
</protein>
<dbReference type="RefSeq" id="WP_304599687.1">
    <property type="nucleotide sequence ID" value="NZ_JAUQYO010000002.1"/>
</dbReference>
<name>A0ABT9D5E0_9CELL</name>
<evidence type="ECO:0008006" key="3">
    <source>
        <dbReference type="Google" id="ProtNLM"/>
    </source>
</evidence>
<dbReference type="Proteomes" id="UP001232536">
    <property type="component" value="Unassembled WGS sequence"/>
</dbReference>
<gene>
    <name evidence="1" type="ORF">Q6348_02155</name>
</gene>
<sequence length="245" mass="26454">MTDVLPPAELRALWDFADPEGSEAVLRAAADGASTMPGRQAELLTQVARAMGLQGHLEDAHRVLDALEPVTHSVAVRVLLERGRLYRTEGRLAEAASTFEAAAVAAARAGLEVLQVDALHMLAVVDGDRGELWTRRALDVVAASADPETRRWAVALQNNRAWDLMSVGRTTQALAHFTAAHNAAVEVGTAEQERLTRWAVARCLRELGRVTEALEIQRVLAGEMPDSPYVAEEIAALEGLIGRTD</sequence>
<reference evidence="1 2" key="1">
    <citation type="submission" date="2023-07" db="EMBL/GenBank/DDBJ databases">
        <title>Description of novel actinomycetes strains, isolated from tidal flat sediment.</title>
        <authorList>
            <person name="Lu C."/>
        </authorList>
    </citation>
    <scope>NUCLEOTIDE SEQUENCE [LARGE SCALE GENOMIC DNA]</scope>
    <source>
        <strain evidence="1 2">SYSU T00b441</strain>
    </source>
</reference>
<evidence type="ECO:0000313" key="2">
    <source>
        <dbReference type="Proteomes" id="UP001232536"/>
    </source>
</evidence>
<organism evidence="1 2">
    <name type="scientific">Actinotalea lenta</name>
    <dbReference type="NCBI Taxonomy" id="3064654"/>
    <lineage>
        <taxon>Bacteria</taxon>
        <taxon>Bacillati</taxon>
        <taxon>Actinomycetota</taxon>
        <taxon>Actinomycetes</taxon>
        <taxon>Micrococcales</taxon>
        <taxon>Cellulomonadaceae</taxon>
        <taxon>Actinotalea</taxon>
    </lineage>
</organism>
<dbReference type="InterPro" id="IPR011990">
    <property type="entry name" value="TPR-like_helical_dom_sf"/>
</dbReference>
<dbReference type="SUPFAM" id="SSF48452">
    <property type="entry name" value="TPR-like"/>
    <property type="match status" value="1"/>
</dbReference>
<proteinExistence type="predicted"/>
<dbReference type="Pfam" id="PF13432">
    <property type="entry name" value="TPR_16"/>
    <property type="match status" value="2"/>
</dbReference>
<dbReference type="Gene3D" id="1.25.40.10">
    <property type="entry name" value="Tetratricopeptide repeat domain"/>
    <property type="match status" value="1"/>
</dbReference>
<evidence type="ECO:0000313" key="1">
    <source>
        <dbReference type="EMBL" id="MDO8105994.1"/>
    </source>
</evidence>